<dbReference type="EMBL" id="FPHN01000007">
    <property type="protein sequence ID" value="SFV52395.1"/>
    <property type="molecule type" value="Genomic_DNA"/>
</dbReference>
<proteinExistence type="predicted"/>
<reference evidence="1" key="1">
    <citation type="submission" date="2016-10" db="EMBL/GenBank/DDBJ databases">
        <authorList>
            <person name="de Groot N.N."/>
        </authorList>
    </citation>
    <scope>NUCLEOTIDE SEQUENCE</scope>
</reference>
<protein>
    <submittedName>
        <fullName evidence="1">Uncharacterized protein</fullName>
    </submittedName>
</protein>
<sequence>MKNITYFSLFLTIFILFIGCGSSSDKSVSSTPPLKVEITTSKSSYFVDENITINFKNMLGDKYDWIAIFPKGAISSYKNIIRRKDTNGSKNGKFIFKSINKIGFYEARAFFKDSLDLEASTSFKIVQRSNSTIYEDAEKNISLAWRQISGHYKPLRVPNGFKSKGALVLTPEWIDNYTNIAEYQLDMNNSTQKILEMDMGGLKDYRLPNLTDTGYIQHYSVGVYVTTTYGERRMLWDSFFNHGGVKPFKKGIWLSYPSPVEHVRGYKEVHGLAIDKWVHFRVNVEKELQKLEPNNKVISINLFFATGGFLDNLKLSRK</sequence>
<accession>A0A1W1BFY9</accession>
<evidence type="ECO:0000313" key="1">
    <source>
        <dbReference type="EMBL" id="SFV52395.1"/>
    </source>
</evidence>
<dbReference type="PROSITE" id="PS51257">
    <property type="entry name" value="PROKAR_LIPOPROTEIN"/>
    <property type="match status" value="1"/>
</dbReference>
<name>A0A1W1BFY9_9ZZZZ</name>
<gene>
    <name evidence="1" type="ORF">MNB_SV-14-1536</name>
</gene>
<organism evidence="1">
    <name type="scientific">hydrothermal vent metagenome</name>
    <dbReference type="NCBI Taxonomy" id="652676"/>
    <lineage>
        <taxon>unclassified sequences</taxon>
        <taxon>metagenomes</taxon>
        <taxon>ecological metagenomes</taxon>
    </lineage>
</organism>
<dbReference type="AlphaFoldDB" id="A0A1W1BFY9"/>